<organism evidence="17 18">
    <name type="scientific">Scyliorhinus torazame</name>
    <name type="common">Cloudy catshark</name>
    <name type="synonym">Catulus torazame</name>
    <dbReference type="NCBI Taxonomy" id="75743"/>
    <lineage>
        <taxon>Eukaryota</taxon>
        <taxon>Metazoa</taxon>
        <taxon>Chordata</taxon>
        <taxon>Craniata</taxon>
        <taxon>Vertebrata</taxon>
        <taxon>Chondrichthyes</taxon>
        <taxon>Elasmobranchii</taxon>
        <taxon>Galeomorphii</taxon>
        <taxon>Galeoidea</taxon>
        <taxon>Carcharhiniformes</taxon>
        <taxon>Scyliorhinidae</taxon>
        <taxon>Scyliorhinus</taxon>
    </lineage>
</organism>
<feature type="transmembrane region" description="Helical" evidence="15">
    <location>
        <begin position="23"/>
        <end position="41"/>
    </location>
</feature>
<keyword evidence="2" id="KW-0813">Transport</keyword>
<evidence type="ECO:0000313" key="17">
    <source>
        <dbReference type="EMBL" id="GCB78425.1"/>
    </source>
</evidence>
<dbReference type="InterPro" id="IPR044770">
    <property type="entry name" value="MFS_spinster-like"/>
</dbReference>
<evidence type="ECO:0000256" key="12">
    <source>
        <dbReference type="ARBA" id="ARBA00041462"/>
    </source>
</evidence>
<feature type="transmembrane region" description="Helical" evidence="15">
    <location>
        <begin position="115"/>
        <end position="135"/>
    </location>
</feature>
<feature type="transmembrane region" description="Helical" evidence="15">
    <location>
        <begin position="248"/>
        <end position="269"/>
    </location>
</feature>
<dbReference type="PROSITE" id="PS50850">
    <property type="entry name" value="MFS"/>
    <property type="match status" value="1"/>
</dbReference>
<feature type="transmembrane region" description="Helical" evidence="15">
    <location>
        <begin position="47"/>
        <end position="71"/>
    </location>
</feature>
<feature type="transmembrane region" description="Helical" evidence="15">
    <location>
        <begin position="169"/>
        <end position="195"/>
    </location>
</feature>
<dbReference type="GO" id="GO:0005765">
    <property type="term" value="C:lysosomal membrane"/>
    <property type="evidence" value="ECO:0007669"/>
    <property type="project" value="UniProtKB-SubCell"/>
</dbReference>
<comment type="catalytic activity">
    <reaction evidence="14">
        <text>a 1-O-(1Z-alkenyl)-sn-glycero-3-phosphoethanolamine(out) + H(+)(out) = a 1-O-(1Z-alkenyl)-sn-glycero-3-phosphoethanolamine(in) + H(+)(in)</text>
        <dbReference type="Rhea" id="RHEA:74455"/>
        <dbReference type="ChEBI" id="CHEBI:15378"/>
        <dbReference type="ChEBI" id="CHEBI:77288"/>
    </reaction>
</comment>
<evidence type="ECO:0000313" key="18">
    <source>
        <dbReference type="Proteomes" id="UP000288216"/>
    </source>
</evidence>
<comment type="catalytic activity">
    <reaction evidence="9">
        <text>a 1-acyl-sn-glycero-3-phosphocholine(out) + H(+)(out) = a 1-acyl-sn-glycero-3-phosphocholine(in) + H(+)(in)</text>
        <dbReference type="Rhea" id="RHEA:74435"/>
        <dbReference type="ChEBI" id="CHEBI:15378"/>
        <dbReference type="ChEBI" id="CHEBI:58168"/>
    </reaction>
</comment>
<dbReference type="InterPro" id="IPR020846">
    <property type="entry name" value="MFS_dom"/>
</dbReference>
<name>A0A401PZ65_SCYTO</name>
<dbReference type="AlphaFoldDB" id="A0A401PZ65"/>
<feature type="transmembrane region" description="Helical" evidence="15">
    <location>
        <begin position="315"/>
        <end position="334"/>
    </location>
</feature>
<dbReference type="Gene3D" id="1.20.1250.20">
    <property type="entry name" value="MFS general substrate transporter like domains"/>
    <property type="match status" value="1"/>
</dbReference>
<comment type="catalytic activity">
    <reaction evidence="10">
        <text>a 1-acyl-sn-glycero-3-phosphoethanolamine(out) + H(+)(out) = a 1-acyl-sn-glycero-3-phosphoethanolamine(in) + H(+)(in)</text>
        <dbReference type="Rhea" id="RHEA:74439"/>
        <dbReference type="ChEBI" id="CHEBI:15378"/>
        <dbReference type="ChEBI" id="CHEBI:64381"/>
    </reaction>
</comment>
<evidence type="ECO:0000256" key="4">
    <source>
        <dbReference type="ARBA" id="ARBA00022989"/>
    </source>
</evidence>
<dbReference type="PANTHER" id="PTHR23505">
    <property type="entry name" value="SPINSTER"/>
    <property type="match status" value="1"/>
</dbReference>
<evidence type="ECO:0000256" key="11">
    <source>
        <dbReference type="ARBA" id="ARBA00039482"/>
    </source>
</evidence>
<feature type="transmembrane region" description="Helical" evidence="15">
    <location>
        <begin position="354"/>
        <end position="377"/>
    </location>
</feature>
<feature type="transmembrane region" description="Helical" evidence="15">
    <location>
        <begin position="275"/>
        <end position="303"/>
    </location>
</feature>
<dbReference type="OMA" id="IEYSAAW"/>
<evidence type="ECO:0000259" key="16">
    <source>
        <dbReference type="PROSITE" id="PS50850"/>
    </source>
</evidence>
<dbReference type="SUPFAM" id="SSF103473">
    <property type="entry name" value="MFS general substrate transporter"/>
    <property type="match status" value="1"/>
</dbReference>
<feature type="domain" description="Major facilitator superfamily (MFS) profile" evidence="16">
    <location>
        <begin position="1"/>
        <end position="378"/>
    </location>
</feature>
<dbReference type="EMBL" id="BFAA01009163">
    <property type="protein sequence ID" value="GCB78425.1"/>
    <property type="molecule type" value="Genomic_DNA"/>
</dbReference>
<evidence type="ECO:0000256" key="7">
    <source>
        <dbReference type="ARBA" id="ARBA00023228"/>
    </source>
</evidence>
<sequence>FICSYMILAPLFGYLGDRYNRKMLMSIGILIWCGLTLAGSFTTQSNFWALVLCRALVGIGEASYSTIAPTIIADLFVGDKRTIMISIFYIAIPVGSGLGYMLGSGVMKLSGDWHWSMRVTPCVGFLVLLFLIFFVPDPPRGASEDHTDSPSSRTSWREDLKCLCTNRSFVLSSFGTATVSFTTGALGFWAPIFLLRARDINGFTEHTSSSSYDSLIFGAITCVTGVVGIGIGAMTSKYLKKKIPHADPLICAVGMLSSSPCLFIAIVLAKHCIALTYFFIFLAEIFLALNWAIVADILLYIIIPTRRSMAEAVQITICHVLGDASSSYIIGAISDTIRRSQPTSSYWRFVSLEYAFLLCPFIAVVGGALFLWTASYLEEDRKKASQQIQGCLTGITFHFGQHTSHFYANEKTRLESPCALGSDGQAMDKERFQD</sequence>
<comment type="similarity">
    <text evidence="8">Belongs to the major facilitator superfamily. Spinster (TC 2.A.1.49) family.</text>
</comment>
<dbReference type="InterPro" id="IPR036259">
    <property type="entry name" value="MFS_trans_sf"/>
</dbReference>
<dbReference type="PANTHER" id="PTHR23505:SF13">
    <property type="entry name" value="PROTEIN SPINSTER HOMOLOG 1"/>
    <property type="match status" value="1"/>
</dbReference>
<comment type="subcellular location">
    <subcellularLocation>
        <location evidence="1">Lysosome membrane</location>
        <topology evidence="1">Multi-pass membrane protein</topology>
    </subcellularLocation>
</comment>
<comment type="catalytic activity">
    <reaction evidence="13">
        <text>a 1-O-(1Z-alkenyl)-sn-glycero-3-phosphocholine(out) + H(+)(out) = a 1-O-(1Z-alkenyl)-sn-glycero-3-phosphocholine(in) + H(+)(in)</text>
        <dbReference type="Rhea" id="RHEA:74447"/>
        <dbReference type="ChEBI" id="CHEBI:15378"/>
        <dbReference type="ChEBI" id="CHEBI:77287"/>
    </reaction>
</comment>
<evidence type="ECO:0000256" key="2">
    <source>
        <dbReference type="ARBA" id="ARBA00022448"/>
    </source>
</evidence>
<dbReference type="InterPro" id="IPR011701">
    <property type="entry name" value="MFS"/>
</dbReference>
<proteinExistence type="inferred from homology"/>
<protein>
    <recommendedName>
        <fullName evidence="11">Protein spinster homolog 1</fullName>
    </recommendedName>
    <alternativeName>
        <fullName evidence="12">Spns1</fullName>
    </alternativeName>
</protein>
<keyword evidence="6 15" id="KW-0472">Membrane</keyword>
<dbReference type="GO" id="GO:0006869">
    <property type="term" value="P:lipid transport"/>
    <property type="evidence" value="ECO:0007669"/>
    <property type="project" value="UniProtKB-KW"/>
</dbReference>
<evidence type="ECO:0000256" key="14">
    <source>
        <dbReference type="ARBA" id="ARBA00048915"/>
    </source>
</evidence>
<evidence type="ECO:0000256" key="13">
    <source>
        <dbReference type="ARBA" id="ARBA00047765"/>
    </source>
</evidence>
<keyword evidence="18" id="KW-1185">Reference proteome</keyword>
<dbReference type="Proteomes" id="UP000288216">
    <property type="component" value="Unassembled WGS sequence"/>
</dbReference>
<dbReference type="GO" id="GO:0022857">
    <property type="term" value="F:transmembrane transporter activity"/>
    <property type="evidence" value="ECO:0007669"/>
    <property type="project" value="InterPro"/>
</dbReference>
<feature type="non-terminal residue" evidence="17">
    <location>
        <position position="1"/>
    </location>
</feature>
<keyword evidence="5" id="KW-0445">Lipid transport</keyword>
<dbReference type="STRING" id="75743.A0A401PZ65"/>
<keyword evidence="7" id="KW-0458">Lysosome</keyword>
<dbReference type="CDD" id="cd17328">
    <property type="entry name" value="MFS_spinster_like"/>
    <property type="match status" value="1"/>
</dbReference>
<evidence type="ECO:0000256" key="5">
    <source>
        <dbReference type="ARBA" id="ARBA00023055"/>
    </source>
</evidence>
<evidence type="ECO:0000256" key="15">
    <source>
        <dbReference type="SAM" id="Phobius"/>
    </source>
</evidence>
<dbReference type="Pfam" id="PF07690">
    <property type="entry name" value="MFS_1"/>
    <property type="match status" value="1"/>
</dbReference>
<evidence type="ECO:0000256" key="3">
    <source>
        <dbReference type="ARBA" id="ARBA00022692"/>
    </source>
</evidence>
<evidence type="ECO:0000256" key="9">
    <source>
        <dbReference type="ARBA" id="ARBA00035932"/>
    </source>
</evidence>
<evidence type="ECO:0000256" key="8">
    <source>
        <dbReference type="ARBA" id="ARBA00024338"/>
    </source>
</evidence>
<feature type="transmembrane region" description="Helical" evidence="15">
    <location>
        <begin position="215"/>
        <end position="236"/>
    </location>
</feature>
<keyword evidence="4 15" id="KW-1133">Transmembrane helix</keyword>
<evidence type="ECO:0000256" key="10">
    <source>
        <dbReference type="ARBA" id="ARBA00036238"/>
    </source>
</evidence>
<accession>A0A401PZ65</accession>
<evidence type="ECO:0000256" key="6">
    <source>
        <dbReference type="ARBA" id="ARBA00023136"/>
    </source>
</evidence>
<comment type="caution">
    <text evidence="17">The sequence shown here is derived from an EMBL/GenBank/DDBJ whole genome shotgun (WGS) entry which is preliminary data.</text>
</comment>
<reference evidence="17 18" key="1">
    <citation type="journal article" date="2018" name="Nat. Ecol. Evol.">
        <title>Shark genomes provide insights into elasmobranch evolution and the origin of vertebrates.</title>
        <authorList>
            <person name="Hara Y"/>
            <person name="Yamaguchi K"/>
            <person name="Onimaru K"/>
            <person name="Kadota M"/>
            <person name="Koyanagi M"/>
            <person name="Keeley SD"/>
            <person name="Tatsumi K"/>
            <person name="Tanaka K"/>
            <person name="Motone F"/>
            <person name="Kageyama Y"/>
            <person name="Nozu R"/>
            <person name="Adachi N"/>
            <person name="Nishimura O"/>
            <person name="Nakagawa R"/>
            <person name="Tanegashima C"/>
            <person name="Kiyatake I"/>
            <person name="Matsumoto R"/>
            <person name="Murakumo K"/>
            <person name="Nishida K"/>
            <person name="Terakita A"/>
            <person name="Kuratani S"/>
            <person name="Sato K"/>
            <person name="Hyodo S Kuraku.S."/>
        </authorList>
    </citation>
    <scope>NUCLEOTIDE SEQUENCE [LARGE SCALE GENOMIC DNA]</scope>
</reference>
<keyword evidence="3 15" id="KW-0812">Transmembrane</keyword>
<evidence type="ECO:0000256" key="1">
    <source>
        <dbReference type="ARBA" id="ARBA00004155"/>
    </source>
</evidence>
<dbReference type="OrthoDB" id="6770063at2759"/>
<gene>
    <name evidence="17" type="ORF">scyTo_0015828</name>
</gene>
<feature type="transmembrane region" description="Helical" evidence="15">
    <location>
        <begin position="83"/>
        <end position="103"/>
    </location>
</feature>